<evidence type="ECO:0000313" key="1">
    <source>
        <dbReference type="EMBL" id="CCH32450.1"/>
    </source>
</evidence>
<evidence type="ECO:0000313" key="2">
    <source>
        <dbReference type="Proteomes" id="UP000006281"/>
    </source>
</evidence>
<organism evidence="1 2">
    <name type="scientific">Saccharothrix espanaensis (strain ATCC 51144 / DSM 44229 / JCM 9112 / NBRC 15066 / NRRL 15764)</name>
    <dbReference type="NCBI Taxonomy" id="1179773"/>
    <lineage>
        <taxon>Bacteria</taxon>
        <taxon>Bacillati</taxon>
        <taxon>Actinomycetota</taxon>
        <taxon>Actinomycetes</taxon>
        <taxon>Pseudonocardiales</taxon>
        <taxon>Pseudonocardiaceae</taxon>
        <taxon>Saccharothrix</taxon>
    </lineage>
</organism>
<keyword evidence="2" id="KW-1185">Reference proteome</keyword>
<dbReference type="Proteomes" id="UP000006281">
    <property type="component" value="Chromosome"/>
</dbReference>
<accession>K0JX38</accession>
<reference evidence="1 2" key="1">
    <citation type="journal article" date="2012" name="BMC Genomics">
        <title>Complete genome sequence of Saccharothrix espanaensis DSM 44229T and comparison to the other completely sequenced Pseudonocardiaceae.</title>
        <authorList>
            <person name="Strobel T."/>
            <person name="Al-Dilaimi A."/>
            <person name="Blom J."/>
            <person name="Gessner A."/>
            <person name="Kalinowski J."/>
            <person name="Luzhetska M."/>
            <person name="Puhler A."/>
            <person name="Szczepanowski R."/>
            <person name="Bechthold A."/>
            <person name="Ruckert C."/>
        </authorList>
    </citation>
    <scope>NUCLEOTIDE SEQUENCE [LARGE SCALE GENOMIC DNA]</scope>
    <source>
        <strain evidence="2">ATCC 51144 / DSM 44229 / JCM 9112 / NBRC 15066 / NRRL 15764</strain>
    </source>
</reference>
<protein>
    <submittedName>
        <fullName evidence="1">Uncharacterized protein</fullName>
    </submittedName>
</protein>
<dbReference type="STRING" id="1179773.BN6_51840"/>
<dbReference type="KEGG" id="sesp:BN6_51840"/>
<gene>
    <name evidence="1" type="ordered locus">BN6_51840</name>
</gene>
<dbReference type="HOGENOM" id="CLU_1546507_0_0_11"/>
<dbReference type="PATRIC" id="fig|1179773.3.peg.5212"/>
<dbReference type="AlphaFoldDB" id="K0JX38"/>
<name>K0JX38_SACES</name>
<sequence length="173" mass="17937">MARANATRGLVPARLRFGDGDHPVVAVTAALPGTPPHTAHLPVTTDRTALTAVLAAVLGPLAPPSDPVGDPAAHPSPPLAVHAELLGDLGGWAVALTTYGPRAFVYTEIATDGATYAHVDVRDATGTCYRTVESLTATHPPVATPHSIVDWIVAGKGHRTPSGLVVFDRQPFR</sequence>
<dbReference type="EMBL" id="HE804045">
    <property type="protein sequence ID" value="CCH32450.1"/>
    <property type="molecule type" value="Genomic_DNA"/>
</dbReference>
<dbReference type="eggNOG" id="ENOG502ZNEN">
    <property type="taxonomic scope" value="Bacteria"/>
</dbReference>
<proteinExistence type="predicted"/>